<dbReference type="GO" id="GO:0015833">
    <property type="term" value="P:peptide transport"/>
    <property type="evidence" value="ECO:0007669"/>
    <property type="project" value="TreeGrafter"/>
</dbReference>
<proteinExistence type="inferred from homology"/>
<evidence type="ECO:0000256" key="1">
    <source>
        <dbReference type="ARBA" id="ARBA00004418"/>
    </source>
</evidence>
<feature type="chain" id="PRO_5006444181" evidence="4">
    <location>
        <begin position="37"/>
        <end position="540"/>
    </location>
</feature>
<comment type="subcellular location">
    <subcellularLocation>
        <location evidence="1">Periplasm</location>
    </subcellularLocation>
</comment>
<dbReference type="AlphaFoldDB" id="A0A0R3MJB3"/>
<protein>
    <submittedName>
        <fullName evidence="6">ABC transporter substrate-binding protein</fullName>
    </submittedName>
</protein>
<dbReference type="Gene3D" id="3.10.105.10">
    <property type="entry name" value="Dipeptide-binding Protein, Domain 3"/>
    <property type="match status" value="1"/>
</dbReference>
<evidence type="ECO:0000256" key="2">
    <source>
        <dbReference type="ARBA" id="ARBA00005695"/>
    </source>
</evidence>
<dbReference type="PANTHER" id="PTHR30290:SF38">
    <property type="entry name" value="D,D-DIPEPTIDE-BINDING PERIPLASMIC PROTEIN DDPA-RELATED"/>
    <property type="match status" value="1"/>
</dbReference>
<dbReference type="Proteomes" id="UP000051660">
    <property type="component" value="Unassembled WGS sequence"/>
</dbReference>
<reference evidence="6 7" key="1">
    <citation type="submission" date="2014-03" db="EMBL/GenBank/DDBJ databases">
        <title>Bradyrhizobium valentinum sp. nov., isolated from effective nodules of Lupinus mariae-josephae, a lupine endemic of basic-lime soils in Eastern Spain.</title>
        <authorList>
            <person name="Duran D."/>
            <person name="Rey L."/>
            <person name="Navarro A."/>
            <person name="Busquets A."/>
            <person name="Imperial J."/>
            <person name="Ruiz-Argueso T."/>
        </authorList>
    </citation>
    <scope>NUCLEOTIDE SEQUENCE [LARGE SCALE GENOMIC DNA]</scope>
    <source>
        <strain evidence="6 7">CCBAU 23086</strain>
    </source>
</reference>
<feature type="signal peptide" evidence="4">
    <location>
        <begin position="1"/>
        <end position="36"/>
    </location>
</feature>
<dbReference type="InterPro" id="IPR000914">
    <property type="entry name" value="SBP_5_dom"/>
</dbReference>
<dbReference type="InterPro" id="IPR030678">
    <property type="entry name" value="Peptide/Ni-bd"/>
</dbReference>
<dbReference type="Gene3D" id="3.90.76.10">
    <property type="entry name" value="Dipeptide-binding Protein, Domain 1"/>
    <property type="match status" value="1"/>
</dbReference>
<dbReference type="CDD" id="cd08502">
    <property type="entry name" value="PBP2_NikA_DppA_OppA_like_16"/>
    <property type="match status" value="1"/>
</dbReference>
<dbReference type="InterPro" id="IPR039424">
    <property type="entry name" value="SBP_5"/>
</dbReference>
<dbReference type="RefSeq" id="WP_057860862.1">
    <property type="nucleotide sequence ID" value="NZ_LLYB01000093.1"/>
</dbReference>
<sequence length="540" mass="59378">MFPIMRWKRPTIASALSALALSVAVTSLALSSQAMAAGKKTITAVMHSDLRVIDPGFTTAYITRDHGYMVYDTLLATDSSFKVQPQMADWKVSDDKLTYTFTLRDGLKWHDGQPVTAEDCVASLKRWGRNDTMGQKLMDFVASLEPIDAKSFALKLKEPYGLVLESIGKPSSYTPFMMPKRLAETPAGQQIKEQVGSGPFKFVQAEFQPGVKAVYEKNADYVPRKEAPSWTAGGKVVKVDRVEWITMPDAQTAVNALQSGDIDFMENLPFDLLPVLEANKEIKVDVLNKFGFQTLGRMNFLYPPFDNVKVRRAAFMAMKQKDVLDALVGNAKYQKICGAIFICDTPLESDAGAESLVKGNGMAEAKKLLAESGYDGTPVVVMAPGDVVTLKAQPIVAAQLLREAGFKVDVQATDWQTVVTRRASQKPPKEGGWNMFFTNWVAADVSNPVANASVGGRGKNGGWFGWAEDAKIEELRDKFARSASLDEQKKIAADIQKQAYEQVIYIPLGQYLIPSGWRKSLTGVVDGPATPVFWNIDKSE</sequence>
<dbReference type="GO" id="GO:1904680">
    <property type="term" value="F:peptide transmembrane transporter activity"/>
    <property type="evidence" value="ECO:0007669"/>
    <property type="project" value="TreeGrafter"/>
</dbReference>
<dbReference type="PANTHER" id="PTHR30290">
    <property type="entry name" value="PERIPLASMIC BINDING COMPONENT OF ABC TRANSPORTER"/>
    <property type="match status" value="1"/>
</dbReference>
<comment type="similarity">
    <text evidence="2">Belongs to the bacterial solute-binding protein 5 family.</text>
</comment>
<evidence type="ECO:0000313" key="6">
    <source>
        <dbReference type="EMBL" id="KRR19710.1"/>
    </source>
</evidence>
<dbReference type="Gene3D" id="3.40.190.10">
    <property type="entry name" value="Periplasmic binding protein-like II"/>
    <property type="match status" value="1"/>
</dbReference>
<name>A0A0R3MJB3_9BRAD</name>
<evidence type="ECO:0000256" key="4">
    <source>
        <dbReference type="SAM" id="SignalP"/>
    </source>
</evidence>
<evidence type="ECO:0000313" key="7">
    <source>
        <dbReference type="Proteomes" id="UP000051660"/>
    </source>
</evidence>
<dbReference type="Pfam" id="PF00496">
    <property type="entry name" value="SBP_bac_5"/>
    <property type="match status" value="1"/>
</dbReference>
<dbReference type="GO" id="GO:0030288">
    <property type="term" value="C:outer membrane-bounded periplasmic space"/>
    <property type="evidence" value="ECO:0007669"/>
    <property type="project" value="UniProtKB-ARBA"/>
</dbReference>
<dbReference type="EMBL" id="LLYB01000093">
    <property type="protein sequence ID" value="KRR19710.1"/>
    <property type="molecule type" value="Genomic_DNA"/>
</dbReference>
<dbReference type="OrthoDB" id="9803988at2"/>
<evidence type="ECO:0000259" key="5">
    <source>
        <dbReference type="Pfam" id="PF00496"/>
    </source>
</evidence>
<dbReference type="PIRSF" id="PIRSF002741">
    <property type="entry name" value="MppA"/>
    <property type="match status" value="1"/>
</dbReference>
<evidence type="ECO:0000256" key="3">
    <source>
        <dbReference type="ARBA" id="ARBA00022729"/>
    </source>
</evidence>
<organism evidence="6 7">
    <name type="scientific">Bradyrhizobium lablabi</name>
    <dbReference type="NCBI Taxonomy" id="722472"/>
    <lineage>
        <taxon>Bacteria</taxon>
        <taxon>Pseudomonadati</taxon>
        <taxon>Pseudomonadota</taxon>
        <taxon>Alphaproteobacteria</taxon>
        <taxon>Hyphomicrobiales</taxon>
        <taxon>Nitrobacteraceae</taxon>
        <taxon>Bradyrhizobium</taxon>
    </lineage>
</organism>
<comment type="caution">
    <text evidence="6">The sequence shown here is derived from an EMBL/GenBank/DDBJ whole genome shotgun (WGS) entry which is preliminary data.</text>
</comment>
<keyword evidence="3 4" id="KW-0732">Signal</keyword>
<gene>
    <name evidence="6" type="ORF">CQ14_34580</name>
</gene>
<dbReference type="SUPFAM" id="SSF53850">
    <property type="entry name" value="Periplasmic binding protein-like II"/>
    <property type="match status" value="1"/>
</dbReference>
<dbReference type="STRING" id="722472.SAMN05444321_7308"/>
<feature type="domain" description="Solute-binding protein family 5" evidence="5">
    <location>
        <begin position="83"/>
        <end position="447"/>
    </location>
</feature>
<accession>A0A0R3MJB3</accession>
<dbReference type="PROSITE" id="PS01040">
    <property type="entry name" value="SBP_BACTERIAL_5"/>
    <property type="match status" value="1"/>
</dbReference>
<dbReference type="InterPro" id="IPR023765">
    <property type="entry name" value="SBP_5_CS"/>
</dbReference>
<dbReference type="GO" id="GO:0043190">
    <property type="term" value="C:ATP-binding cassette (ABC) transporter complex"/>
    <property type="evidence" value="ECO:0007669"/>
    <property type="project" value="InterPro"/>
</dbReference>